<evidence type="ECO:0000256" key="10">
    <source>
        <dbReference type="ARBA" id="ARBA00023136"/>
    </source>
</evidence>
<feature type="transmembrane region" description="Helical" evidence="11">
    <location>
        <begin position="47"/>
        <end position="69"/>
    </location>
</feature>
<evidence type="ECO:0000256" key="2">
    <source>
        <dbReference type="ARBA" id="ARBA00004429"/>
    </source>
</evidence>
<evidence type="ECO:0000256" key="7">
    <source>
        <dbReference type="ARBA" id="ARBA00022519"/>
    </source>
</evidence>
<dbReference type="OrthoDB" id="9804629at2"/>
<keyword evidence="15" id="KW-1185">Reference proteome</keyword>
<dbReference type="GO" id="GO:0015098">
    <property type="term" value="F:molybdate ion transmembrane transporter activity"/>
    <property type="evidence" value="ECO:0007669"/>
    <property type="project" value="UniProtKB-UniRule"/>
</dbReference>
<keyword evidence="8 11" id="KW-0812">Transmembrane</keyword>
<keyword evidence="6 12" id="KW-0500">Molybdenum</keyword>
<gene>
    <name evidence="14" type="primary">modB</name>
    <name evidence="14" type="ORF">DY926_09465</name>
</gene>
<dbReference type="SUPFAM" id="SSF161098">
    <property type="entry name" value="MetI-like"/>
    <property type="match status" value="1"/>
</dbReference>
<protein>
    <recommendedName>
        <fullName evidence="12">Molybdenum transport system permease</fullName>
    </recommendedName>
</protein>
<keyword evidence="10 11" id="KW-0472">Membrane</keyword>
<comment type="subcellular location">
    <subcellularLocation>
        <location evidence="2 12">Cell inner membrane</location>
        <topology evidence="2 12">Multi-pass membrane protein</topology>
    </subcellularLocation>
    <subcellularLocation>
        <location evidence="11">Cell membrane</location>
        <topology evidence="11">Multi-pass membrane protein</topology>
    </subcellularLocation>
</comment>
<evidence type="ECO:0000256" key="1">
    <source>
        <dbReference type="ARBA" id="ARBA00002949"/>
    </source>
</evidence>
<dbReference type="InterPro" id="IPR011867">
    <property type="entry name" value="ModB_ABC"/>
</dbReference>
<feature type="transmembrane region" description="Helical" evidence="11">
    <location>
        <begin position="145"/>
        <end position="171"/>
    </location>
</feature>
<keyword evidence="4 11" id="KW-0813">Transport</keyword>
<evidence type="ECO:0000256" key="12">
    <source>
        <dbReference type="RuleBase" id="RU365097"/>
    </source>
</evidence>
<keyword evidence="7 12" id="KW-0997">Cell inner membrane</keyword>
<dbReference type="InterPro" id="IPR000515">
    <property type="entry name" value="MetI-like"/>
</dbReference>
<evidence type="ECO:0000256" key="9">
    <source>
        <dbReference type="ARBA" id="ARBA00022989"/>
    </source>
</evidence>
<dbReference type="PANTHER" id="PTHR30183:SF8">
    <property type="entry name" value="MOLYBDENUM TRANSPORT SYSTEM PERMEASE"/>
    <property type="match status" value="1"/>
</dbReference>
<feature type="transmembrane region" description="Helical" evidence="11">
    <location>
        <begin position="89"/>
        <end position="109"/>
    </location>
</feature>
<evidence type="ECO:0000256" key="6">
    <source>
        <dbReference type="ARBA" id="ARBA00022505"/>
    </source>
</evidence>
<evidence type="ECO:0000256" key="3">
    <source>
        <dbReference type="ARBA" id="ARBA00007069"/>
    </source>
</evidence>
<evidence type="ECO:0000313" key="14">
    <source>
        <dbReference type="EMBL" id="RFD19843.1"/>
    </source>
</evidence>
<organism evidence="14 15">
    <name type="scientific">Komagataeibacter melaceti</name>
    <dbReference type="NCBI Taxonomy" id="2766577"/>
    <lineage>
        <taxon>Bacteria</taxon>
        <taxon>Pseudomonadati</taxon>
        <taxon>Pseudomonadota</taxon>
        <taxon>Alphaproteobacteria</taxon>
        <taxon>Acetobacterales</taxon>
        <taxon>Acetobacteraceae</taxon>
        <taxon>Komagataeibacter</taxon>
    </lineage>
</organism>
<dbReference type="PANTHER" id="PTHR30183">
    <property type="entry name" value="MOLYBDENUM TRANSPORT SYSTEM PERMEASE PROTEIN MODB"/>
    <property type="match status" value="1"/>
</dbReference>
<feature type="transmembrane region" description="Helical" evidence="11">
    <location>
        <begin position="200"/>
        <end position="219"/>
    </location>
</feature>
<evidence type="ECO:0000313" key="15">
    <source>
        <dbReference type="Proteomes" id="UP000262371"/>
    </source>
</evidence>
<evidence type="ECO:0000256" key="8">
    <source>
        <dbReference type="ARBA" id="ARBA00022692"/>
    </source>
</evidence>
<reference evidence="14 15" key="1">
    <citation type="submission" date="2018-08" db="EMBL/GenBank/DDBJ databases">
        <title>Komagataeibacter sp. AV 382.</title>
        <authorList>
            <person name="Skraban J."/>
            <person name="Trcek J."/>
        </authorList>
    </citation>
    <scope>NUCLEOTIDE SEQUENCE [LARGE SCALE GENOMIC DNA]</scope>
    <source>
        <strain evidence="14 15">AV 382</strain>
    </source>
</reference>
<dbReference type="Pfam" id="PF00528">
    <property type="entry name" value="BPD_transp_1"/>
    <property type="match status" value="1"/>
</dbReference>
<dbReference type="Gene3D" id="1.10.3720.10">
    <property type="entry name" value="MetI-like"/>
    <property type="match status" value="1"/>
</dbReference>
<dbReference type="RefSeq" id="WP_116703150.1">
    <property type="nucleotide sequence ID" value="NZ_QUWV01000071.1"/>
</dbReference>
<dbReference type="AlphaFoldDB" id="A0A371Z050"/>
<comment type="caution">
    <text evidence="14">The sequence shown here is derived from an EMBL/GenBank/DDBJ whole genome shotgun (WGS) entry which is preliminary data.</text>
</comment>
<sequence length="228" mass="24637">MTVLSPDVTEAVVLTLELAAVTTTLLIALALPISWWLAWPRRWWKSVIGAIISLPLVLPPSVLGFYFLVAFGPSGPGGWIAHLWGARTLAFTFPGLVIGSLLYALPFAVQPIHNAFHAMGRRPLEVAATLGASPWRTFHSVVIPLAWPGIATAIVLGFAHTVGEFGIVLMIGGDIPGHTRVLSVALYDYVENARWHEANIIAAGMVVFSFITIMLLSSLQLRSRGHDS</sequence>
<dbReference type="Proteomes" id="UP000262371">
    <property type="component" value="Unassembled WGS sequence"/>
</dbReference>
<comment type="similarity">
    <text evidence="3 12">Belongs to the binding-protein-dependent transport system permease family. CysTW subfamily.</text>
</comment>
<proteinExistence type="inferred from homology"/>
<keyword evidence="9 11" id="KW-1133">Transmembrane helix</keyword>
<evidence type="ECO:0000256" key="5">
    <source>
        <dbReference type="ARBA" id="ARBA00022475"/>
    </source>
</evidence>
<evidence type="ECO:0000259" key="13">
    <source>
        <dbReference type="PROSITE" id="PS50928"/>
    </source>
</evidence>
<dbReference type="FunFam" id="1.10.3720.10:FF:000054">
    <property type="entry name" value="Molybdenum transport system permease"/>
    <property type="match status" value="1"/>
</dbReference>
<feature type="domain" description="ABC transmembrane type-1" evidence="13">
    <location>
        <begin position="12"/>
        <end position="216"/>
    </location>
</feature>
<comment type="function">
    <text evidence="1 12">Part of the binding-protein-dependent transport system for molybdenum; probably responsible for the translocation of the substrate across the membrane.</text>
</comment>
<dbReference type="PROSITE" id="PS50928">
    <property type="entry name" value="ABC_TM1"/>
    <property type="match status" value="1"/>
</dbReference>
<dbReference type="GO" id="GO:0005886">
    <property type="term" value="C:plasma membrane"/>
    <property type="evidence" value="ECO:0007669"/>
    <property type="project" value="UniProtKB-SubCell"/>
</dbReference>
<feature type="transmembrane region" description="Helical" evidence="11">
    <location>
        <begin position="12"/>
        <end position="35"/>
    </location>
</feature>
<dbReference type="InterPro" id="IPR035906">
    <property type="entry name" value="MetI-like_sf"/>
</dbReference>
<name>A0A371Z050_9PROT</name>
<dbReference type="NCBIfam" id="TIGR02141">
    <property type="entry name" value="modB_ABC"/>
    <property type="match status" value="1"/>
</dbReference>
<dbReference type="EMBL" id="QUWV01000071">
    <property type="protein sequence ID" value="RFD19843.1"/>
    <property type="molecule type" value="Genomic_DNA"/>
</dbReference>
<evidence type="ECO:0000256" key="11">
    <source>
        <dbReference type="RuleBase" id="RU363032"/>
    </source>
</evidence>
<keyword evidence="5" id="KW-1003">Cell membrane</keyword>
<dbReference type="CDD" id="cd06261">
    <property type="entry name" value="TM_PBP2"/>
    <property type="match status" value="1"/>
</dbReference>
<accession>A0A371Z050</accession>
<evidence type="ECO:0000256" key="4">
    <source>
        <dbReference type="ARBA" id="ARBA00022448"/>
    </source>
</evidence>